<evidence type="ECO:0000256" key="3">
    <source>
        <dbReference type="RuleBase" id="RU364072"/>
    </source>
</evidence>
<dbReference type="GeneID" id="301694862"/>
<dbReference type="InterPro" id="IPR001249">
    <property type="entry name" value="AcCoA_biotinCC"/>
</dbReference>
<dbReference type="UniPathway" id="UPA00094"/>
<evidence type="ECO:0000259" key="5">
    <source>
        <dbReference type="PROSITE" id="PS50968"/>
    </source>
</evidence>
<keyword evidence="3" id="KW-0444">Lipid biosynthesis</keyword>
<comment type="pathway">
    <text evidence="3">Lipid metabolism; fatty acid biosynthesis.</text>
</comment>
<dbReference type="PATRIC" id="fig|698759.3.peg.4106"/>
<accession>L1KY37</accession>
<dbReference type="PANTHER" id="PTHR45266:SF3">
    <property type="entry name" value="OXALOACETATE DECARBOXYLASE ALPHA CHAIN"/>
    <property type="match status" value="1"/>
</dbReference>
<dbReference type="RefSeq" id="WP_009315548.1">
    <property type="nucleotide sequence ID" value="NZ_AEJC01000300.1"/>
</dbReference>
<dbReference type="AlphaFoldDB" id="L1KY37"/>
<evidence type="ECO:0000313" key="6">
    <source>
        <dbReference type="EMBL" id="EKX65258.1"/>
    </source>
</evidence>
<keyword evidence="7" id="KW-1185">Reference proteome</keyword>
<organism evidence="6 7">
    <name type="scientific">Streptomyces ipomoeae 91-03</name>
    <dbReference type="NCBI Taxonomy" id="698759"/>
    <lineage>
        <taxon>Bacteria</taxon>
        <taxon>Bacillati</taxon>
        <taxon>Actinomycetota</taxon>
        <taxon>Actinomycetes</taxon>
        <taxon>Kitasatosporales</taxon>
        <taxon>Streptomycetaceae</taxon>
        <taxon>Streptomyces</taxon>
    </lineage>
</organism>
<keyword evidence="2 3" id="KW-0092">Biotin</keyword>
<gene>
    <name evidence="6" type="ORF">STRIP9103_09227</name>
</gene>
<dbReference type="PANTHER" id="PTHR45266">
    <property type="entry name" value="OXALOACETATE DECARBOXYLASE ALPHA CHAIN"/>
    <property type="match status" value="1"/>
</dbReference>
<dbReference type="InterPro" id="IPR000089">
    <property type="entry name" value="Biotin_lipoyl"/>
</dbReference>
<feature type="region of interest" description="Disordered" evidence="4">
    <location>
        <begin position="56"/>
        <end position="77"/>
    </location>
</feature>
<reference evidence="6 7" key="1">
    <citation type="submission" date="2012-11" db="EMBL/GenBank/DDBJ databases">
        <authorList>
            <person name="Huguet-Tapia J.C."/>
            <person name="Durkin A.S."/>
            <person name="Pettis G.S."/>
            <person name="Badger J.H."/>
        </authorList>
    </citation>
    <scope>NUCLEOTIDE SEQUENCE [LARGE SCALE GENOMIC DNA]</scope>
    <source>
        <strain evidence="6 7">91-03</strain>
    </source>
</reference>
<evidence type="ECO:0000313" key="7">
    <source>
        <dbReference type="Proteomes" id="UP000010411"/>
    </source>
</evidence>
<evidence type="ECO:0000256" key="2">
    <source>
        <dbReference type="ARBA" id="ARBA00023267"/>
    </source>
</evidence>
<dbReference type="GO" id="GO:0003989">
    <property type="term" value="F:acetyl-CoA carboxylase activity"/>
    <property type="evidence" value="ECO:0007669"/>
    <property type="project" value="InterPro"/>
</dbReference>
<dbReference type="InterPro" id="IPR050709">
    <property type="entry name" value="Biotin_Carboxyl_Carrier/Decarb"/>
</dbReference>
<dbReference type="PRINTS" id="PR01071">
    <property type="entry name" value="ACOABIOTINCC"/>
</dbReference>
<comment type="function">
    <text evidence="3">This protein is a component of the acetyl coenzyme A carboxylase complex; first, biotin carboxylase catalyzes the carboxylation of the carrier protein and then the transcarboxylase transfers the carboxyl group to form malonyl-CoA.</text>
</comment>
<name>L1KY37_9ACTN</name>
<evidence type="ECO:0000256" key="1">
    <source>
        <dbReference type="ARBA" id="ARBA00017562"/>
    </source>
</evidence>
<dbReference type="Pfam" id="PF00364">
    <property type="entry name" value="Biotin_lipoyl"/>
    <property type="match status" value="1"/>
</dbReference>
<keyword evidence="3" id="KW-0443">Lipid metabolism</keyword>
<protein>
    <recommendedName>
        <fullName evidence="1 3">Biotin carboxyl carrier protein of acetyl-CoA carboxylase</fullName>
    </recommendedName>
</protein>
<dbReference type="InterPro" id="IPR011053">
    <property type="entry name" value="Single_hybrid_motif"/>
</dbReference>
<feature type="domain" description="Lipoyl-binding" evidence="5">
    <location>
        <begin position="83"/>
        <end position="159"/>
    </location>
</feature>
<dbReference type="CDD" id="cd06850">
    <property type="entry name" value="biotinyl_domain"/>
    <property type="match status" value="1"/>
</dbReference>
<sequence length="167" mass="18034">MSLTGEDVQDILRIIDDMEVDRLHLRTGRFELFLSRDDAGEWTQSARTTAEPVLVDDHERRSRSAHSGDTAQGKRTLPAREGLTEVRTPLPGAFYRSPKPGAPPFVETGDEVTETTVIGIVETMKLMNSVCAGAAGTVAEICLSDGEFAEQGAVLMFIDTRAGGTAP</sequence>
<keyword evidence="3" id="KW-0276">Fatty acid metabolism</keyword>
<dbReference type="EMBL" id="AEJC01000300">
    <property type="protein sequence ID" value="EKX65258.1"/>
    <property type="molecule type" value="Genomic_DNA"/>
</dbReference>
<dbReference type="PROSITE" id="PS50968">
    <property type="entry name" value="BIOTINYL_LIPOYL"/>
    <property type="match status" value="1"/>
</dbReference>
<dbReference type="Gene3D" id="2.40.50.100">
    <property type="match status" value="1"/>
</dbReference>
<dbReference type="Proteomes" id="UP000010411">
    <property type="component" value="Unassembled WGS sequence"/>
</dbReference>
<evidence type="ECO:0000256" key="4">
    <source>
        <dbReference type="SAM" id="MobiDB-lite"/>
    </source>
</evidence>
<dbReference type="GO" id="GO:0006633">
    <property type="term" value="P:fatty acid biosynthetic process"/>
    <property type="evidence" value="ECO:0007669"/>
    <property type="project" value="UniProtKB-UniPathway"/>
</dbReference>
<dbReference type="GO" id="GO:0009317">
    <property type="term" value="C:acetyl-CoA carboxylase complex"/>
    <property type="evidence" value="ECO:0007669"/>
    <property type="project" value="InterPro"/>
</dbReference>
<keyword evidence="3" id="KW-0275">Fatty acid biosynthesis</keyword>
<proteinExistence type="predicted"/>
<comment type="caution">
    <text evidence="6">The sequence shown here is derived from an EMBL/GenBank/DDBJ whole genome shotgun (WGS) entry which is preliminary data.</text>
</comment>
<dbReference type="SUPFAM" id="SSF51230">
    <property type="entry name" value="Single hybrid motif"/>
    <property type="match status" value="1"/>
</dbReference>